<dbReference type="PATRIC" id="fig|1423722.3.peg.598"/>
<feature type="transmembrane region" description="Helical" evidence="13">
    <location>
        <begin position="6"/>
        <end position="24"/>
    </location>
</feature>
<evidence type="ECO:0000256" key="8">
    <source>
        <dbReference type="ARBA" id="ARBA00022989"/>
    </source>
</evidence>
<keyword evidence="3" id="KW-0813">Transport</keyword>
<comment type="similarity">
    <text evidence="2">Belongs to the TMEM175 family.</text>
</comment>
<dbReference type="Pfam" id="PF06736">
    <property type="entry name" value="TMEM175"/>
    <property type="match status" value="1"/>
</dbReference>
<evidence type="ECO:0000256" key="13">
    <source>
        <dbReference type="SAM" id="Phobius"/>
    </source>
</evidence>
<evidence type="ECO:0000313" key="15">
    <source>
        <dbReference type="Proteomes" id="UP000050909"/>
    </source>
</evidence>
<dbReference type="Proteomes" id="UP000050909">
    <property type="component" value="Unassembled WGS sequence"/>
</dbReference>
<keyword evidence="6" id="KW-0631">Potassium channel</keyword>
<evidence type="ECO:0000256" key="4">
    <source>
        <dbReference type="ARBA" id="ARBA00022538"/>
    </source>
</evidence>
<evidence type="ECO:0000256" key="6">
    <source>
        <dbReference type="ARBA" id="ARBA00022826"/>
    </source>
</evidence>
<evidence type="ECO:0000313" key="14">
    <source>
        <dbReference type="EMBL" id="KRK36809.1"/>
    </source>
</evidence>
<reference evidence="14 15" key="1">
    <citation type="journal article" date="2015" name="Genome Announc.">
        <title>Expanding the biotechnology potential of lactobacilli through comparative genomics of 213 strains and associated genera.</title>
        <authorList>
            <person name="Sun Z."/>
            <person name="Harris H.M."/>
            <person name="McCann A."/>
            <person name="Guo C."/>
            <person name="Argimon S."/>
            <person name="Zhang W."/>
            <person name="Yang X."/>
            <person name="Jeffery I.B."/>
            <person name="Cooney J.C."/>
            <person name="Kagawa T.F."/>
            <person name="Liu W."/>
            <person name="Song Y."/>
            <person name="Salvetti E."/>
            <person name="Wrobel A."/>
            <person name="Rasinkangas P."/>
            <person name="Parkhill J."/>
            <person name="Rea M.C."/>
            <person name="O'Sullivan O."/>
            <person name="Ritari J."/>
            <person name="Douillard F.P."/>
            <person name="Paul Ross R."/>
            <person name="Yang R."/>
            <person name="Briner A.E."/>
            <person name="Felis G.E."/>
            <person name="de Vos W.M."/>
            <person name="Barrangou R."/>
            <person name="Klaenhammer T.R."/>
            <person name="Caufield P.W."/>
            <person name="Cui Y."/>
            <person name="Zhang H."/>
            <person name="O'Toole P.W."/>
        </authorList>
    </citation>
    <scope>NUCLEOTIDE SEQUENCE [LARGE SCALE GENOMIC DNA]</scope>
    <source>
        <strain evidence="14 15">DSM 20534</strain>
    </source>
</reference>
<evidence type="ECO:0000256" key="2">
    <source>
        <dbReference type="ARBA" id="ARBA00006920"/>
    </source>
</evidence>
<accession>A0A0R1GT02</accession>
<keyword evidence="5 13" id="KW-0812">Transmembrane</keyword>
<gene>
    <name evidence="14" type="ORF">FC62_GL000587</name>
</gene>
<name>A0A0R1GT02_9LACO</name>
<evidence type="ECO:0000256" key="11">
    <source>
        <dbReference type="ARBA" id="ARBA00023303"/>
    </source>
</evidence>
<dbReference type="GO" id="GO:0015252">
    <property type="term" value="F:proton channel activity"/>
    <property type="evidence" value="ECO:0007669"/>
    <property type="project" value="InterPro"/>
</dbReference>
<proteinExistence type="inferred from homology"/>
<sequence length="225" mass="25657">MKEFGRFHAFSDGVFAILITILVLEFRMLSFTHGHLASALLAQWPIFLSYVMAYLYVGTLWLFHHDYFSHLTRVSRQLNMLNLLLLFSITFVDYPLYILSAALQSGRVADLQVAMILYGLVAMFVSFTFLIMYQYVGRHNELHDNQIKLGVFDEIKHDPAKSVSIYGLAIITTFWSVYVSAALIVAGIVFHFIAYLRMSSRLEKAENAARKLKEKGGGSAKIREN</sequence>
<evidence type="ECO:0000256" key="12">
    <source>
        <dbReference type="ARBA" id="ARBA00034430"/>
    </source>
</evidence>
<dbReference type="InterPro" id="IPR010617">
    <property type="entry name" value="TMEM175-like"/>
</dbReference>
<comment type="caution">
    <text evidence="14">The sequence shown here is derived from an EMBL/GenBank/DDBJ whole genome shotgun (WGS) entry which is preliminary data.</text>
</comment>
<keyword evidence="7" id="KW-0630">Potassium</keyword>
<evidence type="ECO:0000256" key="7">
    <source>
        <dbReference type="ARBA" id="ARBA00022958"/>
    </source>
</evidence>
<keyword evidence="8 13" id="KW-1133">Transmembrane helix</keyword>
<evidence type="ECO:0000256" key="5">
    <source>
        <dbReference type="ARBA" id="ARBA00022692"/>
    </source>
</evidence>
<keyword evidence="4" id="KW-0633">Potassium transport</keyword>
<dbReference type="RefSeq" id="WP_075362802.1">
    <property type="nucleotide sequence ID" value="NZ_AZCV01000010.1"/>
</dbReference>
<keyword evidence="10 13" id="KW-0472">Membrane</keyword>
<feature type="transmembrane region" description="Helical" evidence="13">
    <location>
        <begin position="83"/>
        <end position="103"/>
    </location>
</feature>
<dbReference type="GO" id="GO:0005267">
    <property type="term" value="F:potassium channel activity"/>
    <property type="evidence" value="ECO:0007669"/>
    <property type="project" value="UniProtKB-KW"/>
</dbReference>
<comment type="catalytic activity">
    <reaction evidence="12">
        <text>K(+)(in) = K(+)(out)</text>
        <dbReference type="Rhea" id="RHEA:29463"/>
        <dbReference type="ChEBI" id="CHEBI:29103"/>
    </reaction>
</comment>
<feature type="transmembrane region" description="Helical" evidence="13">
    <location>
        <begin position="36"/>
        <end position="63"/>
    </location>
</feature>
<keyword evidence="15" id="KW-1185">Reference proteome</keyword>
<evidence type="ECO:0000256" key="3">
    <source>
        <dbReference type="ARBA" id="ARBA00022448"/>
    </source>
</evidence>
<evidence type="ECO:0000256" key="9">
    <source>
        <dbReference type="ARBA" id="ARBA00023065"/>
    </source>
</evidence>
<feature type="transmembrane region" description="Helical" evidence="13">
    <location>
        <begin position="165"/>
        <end position="194"/>
    </location>
</feature>
<comment type="subcellular location">
    <subcellularLocation>
        <location evidence="1">Membrane</location>
        <topology evidence="1">Multi-pass membrane protein</topology>
    </subcellularLocation>
</comment>
<dbReference type="AlphaFoldDB" id="A0A0R1GT02"/>
<dbReference type="EMBL" id="AZCV01000010">
    <property type="protein sequence ID" value="KRK36809.1"/>
    <property type="molecule type" value="Genomic_DNA"/>
</dbReference>
<organism evidence="14 15">
    <name type="scientific">Amylolactobacillus amylotrophicus DSM 20534</name>
    <dbReference type="NCBI Taxonomy" id="1423722"/>
    <lineage>
        <taxon>Bacteria</taxon>
        <taxon>Bacillati</taxon>
        <taxon>Bacillota</taxon>
        <taxon>Bacilli</taxon>
        <taxon>Lactobacillales</taxon>
        <taxon>Lactobacillaceae</taxon>
        <taxon>Amylolactobacillus</taxon>
    </lineage>
</organism>
<keyword evidence="9" id="KW-0406">Ion transport</keyword>
<evidence type="ECO:0000256" key="1">
    <source>
        <dbReference type="ARBA" id="ARBA00004141"/>
    </source>
</evidence>
<dbReference type="PANTHER" id="PTHR31462:SF5">
    <property type="entry name" value="ENDOSOMAL_LYSOSOMAL PROTON CHANNEL TMEM175"/>
    <property type="match status" value="1"/>
</dbReference>
<dbReference type="PANTHER" id="PTHR31462">
    <property type="entry name" value="ENDOSOMAL/LYSOSOMAL POTASSIUM CHANNEL TMEM175"/>
    <property type="match status" value="1"/>
</dbReference>
<feature type="transmembrane region" description="Helical" evidence="13">
    <location>
        <begin position="115"/>
        <end position="136"/>
    </location>
</feature>
<dbReference type="GO" id="GO:0016020">
    <property type="term" value="C:membrane"/>
    <property type="evidence" value="ECO:0007669"/>
    <property type="project" value="UniProtKB-SubCell"/>
</dbReference>
<keyword evidence="11" id="KW-0407">Ion channel</keyword>
<evidence type="ECO:0000256" key="10">
    <source>
        <dbReference type="ARBA" id="ARBA00023136"/>
    </source>
</evidence>
<protein>
    <submittedName>
        <fullName evidence="14">Integral membrane protein</fullName>
    </submittedName>
</protein>